<evidence type="ECO:0000256" key="5">
    <source>
        <dbReference type="ARBA" id="ARBA00022729"/>
    </source>
</evidence>
<evidence type="ECO:0000256" key="11">
    <source>
        <dbReference type="ARBA" id="ARBA00023180"/>
    </source>
</evidence>
<dbReference type="GO" id="GO:0009055">
    <property type="term" value="F:electron transfer activity"/>
    <property type="evidence" value="ECO:0007669"/>
    <property type="project" value="InterPro"/>
</dbReference>
<evidence type="ECO:0000259" key="13">
    <source>
        <dbReference type="PROSITE" id="PS51485"/>
    </source>
</evidence>
<evidence type="ECO:0000256" key="10">
    <source>
        <dbReference type="ARBA" id="ARBA00023157"/>
    </source>
</evidence>
<dbReference type="CDD" id="cd04216">
    <property type="entry name" value="Phytocyanin"/>
    <property type="match status" value="1"/>
</dbReference>
<evidence type="ECO:0000256" key="4">
    <source>
        <dbReference type="ARBA" id="ARBA00022723"/>
    </source>
</evidence>
<dbReference type="EMBL" id="JADFTS010000008">
    <property type="protein sequence ID" value="KAF9592277.1"/>
    <property type="molecule type" value="Genomic_DNA"/>
</dbReference>
<evidence type="ECO:0000256" key="1">
    <source>
        <dbReference type="ARBA" id="ARBA00004479"/>
    </source>
</evidence>
<protein>
    <recommendedName>
        <fullName evidence="13">Phytocyanin domain-containing protein</fullName>
    </recommendedName>
</protein>
<keyword evidence="4" id="KW-0479">Metal-binding</keyword>
<feature type="chain" id="PRO_5032657140" description="Phytocyanin domain-containing protein" evidence="12">
    <location>
        <begin position="25"/>
        <end position="162"/>
    </location>
</feature>
<dbReference type="PANTHER" id="PTHR33021">
    <property type="entry name" value="BLUE COPPER PROTEIN"/>
    <property type="match status" value="1"/>
</dbReference>
<keyword evidence="2" id="KW-0813">Transport</keyword>
<dbReference type="PANTHER" id="PTHR33021:SF533">
    <property type="entry name" value="PHYTOCYANIN DOMAIN-CONTAINING PROTEIN"/>
    <property type="match status" value="1"/>
</dbReference>
<comment type="subcellular location">
    <subcellularLocation>
        <location evidence="1">Membrane</location>
        <topology evidence="1">Single-pass type I membrane protein</topology>
    </subcellularLocation>
</comment>
<keyword evidence="8" id="KW-0186">Copper</keyword>
<dbReference type="PROSITE" id="PS51485">
    <property type="entry name" value="PHYTOCYANIN"/>
    <property type="match status" value="1"/>
</dbReference>
<dbReference type="Gene3D" id="2.60.40.420">
    <property type="entry name" value="Cupredoxins - blue copper proteins"/>
    <property type="match status" value="1"/>
</dbReference>
<dbReference type="Proteomes" id="UP000631114">
    <property type="component" value="Unassembled WGS sequence"/>
</dbReference>
<keyword evidence="6" id="KW-0249">Electron transport</keyword>
<dbReference type="AlphaFoldDB" id="A0A835H5R3"/>
<keyword evidence="11" id="KW-0325">Glycoprotein</keyword>
<name>A0A835H5R3_9MAGN</name>
<dbReference type="InterPro" id="IPR003245">
    <property type="entry name" value="Phytocyanin_dom"/>
</dbReference>
<dbReference type="FunFam" id="2.60.40.420:FF:000067">
    <property type="entry name" value="Cupredoxin superfamily protein"/>
    <property type="match status" value="1"/>
</dbReference>
<dbReference type="InterPro" id="IPR008972">
    <property type="entry name" value="Cupredoxin"/>
</dbReference>
<dbReference type="OrthoDB" id="687943at2759"/>
<dbReference type="Pfam" id="PF02298">
    <property type="entry name" value="Cu_bind_like"/>
    <property type="match status" value="1"/>
</dbReference>
<evidence type="ECO:0000313" key="15">
    <source>
        <dbReference type="Proteomes" id="UP000631114"/>
    </source>
</evidence>
<evidence type="ECO:0000256" key="7">
    <source>
        <dbReference type="ARBA" id="ARBA00022989"/>
    </source>
</evidence>
<evidence type="ECO:0000256" key="6">
    <source>
        <dbReference type="ARBA" id="ARBA00022982"/>
    </source>
</evidence>
<sequence length="162" mass="17035">MSSYKQFLITLAVVAIVLPTVALATEFVVGDAAGWTKGFDYAAWANGKDFRVGDKLVFNYPVGAHNVFKVNGTSFKDCAIPPVNEALISGNDVIALAAPGNKWYICGVGQHCALGGQKLSITVLPALEAPAPAPSSANGIFTSPYQVLIAAMISITMLIQYV</sequence>
<keyword evidence="7" id="KW-1133">Transmembrane helix</keyword>
<dbReference type="GO" id="GO:0046872">
    <property type="term" value="F:metal ion binding"/>
    <property type="evidence" value="ECO:0007669"/>
    <property type="project" value="UniProtKB-KW"/>
</dbReference>
<dbReference type="SUPFAM" id="SSF49503">
    <property type="entry name" value="Cupredoxins"/>
    <property type="match status" value="1"/>
</dbReference>
<feature type="domain" description="Phytocyanin" evidence="13">
    <location>
        <begin position="25"/>
        <end position="125"/>
    </location>
</feature>
<keyword evidence="9" id="KW-0472">Membrane</keyword>
<evidence type="ECO:0000256" key="8">
    <source>
        <dbReference type="ARBA" id="ARBA00023008"/>
    </source>
</evidence>
<reference evidence="14 15" key="1">
    <citation type="submission" date="2020-10" db="EMBL/GenBank/DDBJ databases">
        <title>The Coptis chinensis genome and diversification of protoberbering-type alkaloids.</title>
        <authorList>
            <person name="Wang B."/>
            <person name="Shu S."/>
            <person name="Song C."/>
            <person name="Liu Y."/>
        </authorList>
    </citation>
    <scope>NUCLEOTIDE SEQUENCE [LARGE SCALE GENOMIC DNA]</scope>
    <source>
        <strain evidence="14">HL-2020</strain>
        <tissue evidence="14">Leaf</tissue>
    </source>
</reference>
<evidence type="ECO:0000256" key="9">
    <source>
        <dbReference type="ARBA" id="ARBA00023136"/>
    </source>
</evidence>
<accession>A0A835H5R3</accession>
<proteinExistence type="predicted"/>
<keyword evidence="10" id="KW-1015">Disulfide bond</keyword>
<keyword evidence="15" id="KW-1185">Reference proteome</keyword>
<keyword evidence="5 12" id="KW-0732">Signal</keyword>
<evidence type="ECO:0000256" key="12">
    <source>
        <dbReference type="SAM" id="SignalP"/>
    </source>
</evidence>
<dbReference type="GO" id="GO:0005886">
    <property type="term" value="C:plasma membrane"/>
    <property type="evidence" value="ECO:0007669"/>
    <property type="project" value="TreeGrafter"/>
</dbReference>
<evidence type="ECO:0000313" key="14">
    <source>
        <dbReference type="EMBL" id="KAF9592277.1"/>
    </source>
</evidence>
<keyword evidence="3" id="KW-0812">Transmembrane</keyword>
<comment type="caution">
    <text evidence="14">The sequence shown here is derived from an EMBL/GenBank/DDBJ whole genome shotgun (WGS) entry which is preliminary data.</text>
</comment>
<dbReference type="GO" id="GO:0009610">
    <property type="term" value="P:response to symbiotic fungus"/>
    <property type="evidence" value="ECO:0007669"/>
    <property type="project" value="UniProtKB-ARBA"/>
</dbReference>
<organism evidence="14 15">
    <name type="scientific">Coptis chinensis</name>
    <dbReference type="NCBI Taxonomy" id="261450"/>
    <lineage>
        <taxon>Eukaryota</taxon>
        <taxon>Viridiplantae</taxon>
        <taxon>Streptophyta</taxon>
        <taxon>Embryophyta</taxon>
        <taxon>Tracheophyta</taxon>
        <taxon>Spermatophyta</taxon>
        <taxon>Magnoliopsida</taxon>
        <taxon>Ranunculales</taxon>
        <taxon>Ranunculaceae</taxon>
        <taxon>Coptidoideae</taxon>
        <taxon>Coptis</taxon>
    </lineage>
</organism>
<evidence type="ECO:0000256" key="3">
    <source>
        <dbReference type="ARBA" id="ARBA00022692"/>
    </source>
</evidence>
<evidence type="ECO:0000256" key="2">
    <source>
        <dbReference type="ARBA" id="ARBA00022448"/>
    </source>
</evidence>
<dbReference type="InterPro" id="IPR039391">
    <property type="entry name" value="Phytocyanin-like"/>
</dbReference>
<gene>
    <name evidence="14" type="ORF">IFM89_013503</name>
</gene>
<feature type="signal peptide" evidence="12">
    <location>
        <begin position="1"/>
        <end position="24"/>
    </location>
</feature>